<gene>
    <name evidence="9" type="ordered locus">NAMH_1007</name>
</gene>
<reference evidence="9 10" key="1">
    <citation type="journal article" date="2009" name="PLoS Genet.">
        <title>Adaptations to submarine hydrothermal environments exemplified by the genome of Nautilia profundicola.</title>
        <authorList>
            <person name="Campbell B.J."/>
            <person name="Smith J.L."/>
            <person name="Hanson T.E."/>
            <person name="Klotz M.G."/>
            <person name="Stein L.Y."/>
            <person name="Lee C.K."/>
            <person name="Wu D."/>
            <person name="Robinson J.M."/>
            <person name="Khouri H.M."/>
            <person name="Eisen J.A."/>
            <person name="Cary S.C."/>
        </authorList>
    </citation>
    <scope>NUCLEOTIDE SEQUENCE [LARGE SCALE GENOMIC DNA]</scope>
    <source>
        <strain evidence="10">ATCC BAA-1463 / DSM 18972 / AmH</strain>
    </source>
</reference>
<keyword evidence="8" id="KW-0408">Iron</keyword>
<name>B9L9U9_NAUPA</name>
<accession>B9L9U9</accession>
<dbReference type="SUPFAM" id="SSF56762">
    <property type="entry name" value="HydB/Nqo4-like"/>
    <property type="match status" value="1"/>
</dbReference>
<evidence type="ECO:0000256" key="7">
    <source>
        <dbReference type="ARBA" id="ARBA00023002"/>
    </source>
</evidence>
<dbReference type="GO" id="GO:0016151">
    <property type="term" value="F:nickel cation binding"/>
    <property type="evidence" value="ECO:0007669"/>
    <property type="project" value="InterPro"/>
</dbReference>
<dbReference type="InterPro" id="IPR001501">
    <property type="entry name" value="Ni-dep_hyd_lsu"/>
</dbReference>
<comment type="cofactor">
    <cofactor evidence="1 8">
        <name>Ni(2+)</name>
        <dbReference type="ChEBI" id="CHEBI:49786"/>
    </cofactor>
</comment>
<evidence type="ECO:0000256" key="2">
    <source>
        <dbReference type="ARBA" id="ARBA00004196"/>
    </source>
</evidence>
<feature type="binding site" evidence="8">
    <location>
        <position position="59"/>
    </location>
    <ligand>
        <name>Ni(2+)</name>
        <dbReference type="ChEBI" id="CHEBI:49786"/>
    </ligand>
</feature>
<dbReference type="KEGG" id="nam:NAMH_1007"/>
<evidence type="ECO:0000313" key="10">
    <source>
        <dbReference type="Proteomes" id="UP000000448"/>
    </source>
</evidence>
<sequence length="509" mass="57871">MKVTIDPVTRIEGHLKVETVIEDSVIKEAKCSADMYRGIEKALRGYDYLTAIQITQRTCGCCPYAHAEAAALAIENALQIELNKNGKLLRNMVIGAYKLKDYVLHFYTLSALDFINISDILNYNGNDFDMLELKKYVLKEISSKKVFPNPLFSQKYKNAYIKNKDLNITLINHYLKSFEAMKKMSEMVKIFGSKSTHMVTIEAGGVTTRPTAERLVKYISLAKESQHFIEHCYIPDVLEVAKRFKEYFKIGKGVDNFLTFDTLLNLDGSYLFTGGFSKDFEYEEGIEPYNIIEYNNYAYYKENGGYKPLELTELTPLTFDEFKQNHTKYSWSKAPRYKGHVVEVGPAAIVINNYLRGKDEKLISLVDKFNRELGIDIKDYNSVMGRHLSRAIISKLIIDKIIEDSLMVEEGKLGFIQLKKPPSNVKGIGLTEATRGALAHFIDIGENGYIRNYEMIVPTTWNISPKDNQNIPGALESMLIGTEIRDINNPVEIARIIRSTDPCLACAVH</sequence>
<dbReference type="GO" id="GO:0030313">
    <property type="term" value="C:cell envelope"/>
    <property type="evidence" value="ECO:0007669"/>
    <property type="project" value="UniProtKB-SubCell"/>
</dbReference>
<feature type="binding site" evidence="8">
    <location>
        <position position="506"/>
    </location>
    <ligand>
        <name>Fe cation</name>
        <dbReference type="ChEBI" id="CHEBI:24875"/>
    </ligand>
</feature>
<dbReference type="STRING" id="598659.NAMH_1007"/>
<dbReference type="Proteomes" id="UP000000448">
    <property type="component" value="Chromosome"/>
</dbReference>
<feature type="binding site" evidence="8">
    <location>
        <position position="62"/>
    </location>
    <ligand>
        <name>Mg(2+)</name>
        <dbReference type="ChEBI" id="CHEBI:18420"/>
    </ligand>
</feature>
<dbReference type="PANTHER" id="PTHR42958">
    <property type="entry name" value="HYDROGENASE-2 LARGE CHAIN"/>
    <property type="match status" value="1"/>
</dbReference>
<keyword evidence="8" id="KW-0460">Magnesium</keyword>
<comment type="similarity">
    <text evidence="3">Belongs to the [NiFe]/[NiFeSe] hydrogenase large subunit family.</text>
</comment>
<dbReference type="InterPro" id="IPR050867">
    <property type="entry name" value="NiFe/NiFeSe_hydrgnase_LSU"/>
</dbReference>
<keyword evidence="6 8" id="KW-0479">Metal-binding</keyword>
<comment type="subcellular location">
    <subcellularLocation>
        <location evidence="2">Cell envelope</location>
    </subcellularLocation>
</comment>
<evidence type="ECO:0000256" key="4">
    <source>
        <dbReference type="ARBA" id="ARBA00011771"/>
    </source>
</evidence>
<dbReference type="EMBL" id="CP001279">
    <property type="protein sequence ID" value="ACM93263.1"/>
    <property type="molecule type" value="Genomic_DNA"/>
</dbReference>
<dbReference type="PANTHER" id="PTHR42958:SF2">
    <property type="entry name" value="UPTAKE HYDROGENASE LARGE SUBUNIT"/>
    <property type="match status" value="1"/>
</dbReference>
<evidence type="ECO:0000256" key="5">
    <source>
        <dbReference type="ARBA" id="ARBA00022596"/>
    </source>
</evidence>
<dbReference type="Gene3D" id="1.10.645.10">
    <property type="entry name" value="Cytochrome-c3 Hydrogenase, chain B"/>
    <property type="match status" value="1"/>
</dbReference>
<proteinExistence type="inferred from homology"/>
<dbReference type="GO" id="GO:0033748">
    <property type="term" value="F:hydrogenase (acceptor) activity"/>
    <property type="evidence" value="ECO:0007669"/>
    <property type="project" value="UniProtKB-EC"/>
</dbReference>
<dbReference type="EC" id="1.12.99.6" evidence="9"/>
<dbReference type="AlphaFoldDB" id="B9L9U9"/>
<evidence type="ECO:0000256" key="6">
    <source>
        <dbReference type="ARBA" id="ARBA00022723"/>
    </source>
</evidence>
<dbReference type="HOGENOM" id="CLU_030087_0_0_7"/>
<dbReference type="RefSeq" id="WP_015902315.1">
    <property type="nucleotide sequence ID" value="NC_012115.1"/>
</dbReference>
<comment type="cofactor">
    <cofactor evidence="8">
        <name>Fe cation</name>
        <dbReference type="ChEBI" id="CHEBI:24875"/>
    </cofactor>
</comment>
<evidence type="ECO:0000256" key="3">
    <source>
        <dbReference type="ARBA" id="ARBA00009292"/>
    </source>
</evidence>
<feature type="binding site" evidence="8">
    <location>
        <position position="455"/>
    </location>
    <ligand>
        <name>Mg(2+)</name>
        <dbReference type="ChEBI" id="CHEBI:18420"/>
    </ligand>
</feature>
<feature type="binding site" evidence="8">
    <location>
        <position position="509"/>
    </location>
    <ligand>
        <name>Mg(2+)</name>
        <dbReference type="ChEBI" id="CHEBI:18420"/>
    </ligand>
</feature>
<dbReference type="eggNOG" id="COG0374">
    <property type="taxonomic scope" value="Bacteria"/>
</dbReference>
<keyword evidence="7 9" id="KW-0560">Oxidoreductase</keyword>
<protein>
    <submittedName>
        <fullName evidence="9">Periplasmic [NiFeSe] hydrogenase large subunit</fullName>
        <ecNumber evidence="9">1.12.99.6</ecNumber>
    </submittedName>
</protein>
<keyword evidence="10" id="KW-1185">Reference proteome</keyword>
<dbReference type="InterPro" id="IPR029014">
    <property type="entry name" value="NiFe-Hase_large"/>
</dbReference>
<dbReference type="Pfam" id="PF00374">
    <property type="entry name" value="NiFeSe_Hases"/>
    <property type="match status" value="1"/>
</dbReference>
<feature type="binding site" evidence="8">
    <location>
        <position position="40"/>
    </location>
    <ligand>
        <name>Mg(2+)</name>
        <dbReference type="ChEBI" id="CHEBI:18420"/>
    </ligand>
</feature>
<keyword evidence="5 8" id="KW-0533">Nickel</keyword>
<dbReference type="FunFam" id="1.10.645.10:FF:000002">
    <property type="entry name" value="Hydrogenase 2 large subunit"/>
    <property type="match status" value="1"/>
</dbReference>
<evidence type="ECO:0000256" key="8">
    <source>
        <dbReference type="PIRSR" id="PIRSR601501-1"/>
    </source>
</evidence>
<evidence type="ECO:0000256" key="1">
    <source>
        <dbReference type="ARBA" id="ARBA00001967"/>
    </source>
</evidence>
<organism evidence="9 10">
    <name type="scientific">Nautilia profundicola (strain ATCC BAA-1463 / DSM 18972 / AmH)</name>
    <dbReference type="NCBI Taxonomy" id="598659"/>
    <lineage>
        <taxon>Bacteria</taxon>
        <taxon>Pseudomonadati</taxon>
        <taxon>Campylobacterota</taxon>
        <taxon>Epsilonproteobacteria</taxon>
        <taxon>Nautiliales</taxon>
        <taxon>Nautiliaceae</taxon>
        <taxon>Nautilia</taxon>
    </lineage>
</organism>
<comment type="subunit">
    <text evidence="4">Heterodimer of a large and a small subunit.</text>
</comment>
<feature type="binding site" evidence="8">
    <location>
        <position position="503"/>
    </location>
    <ligand>
        <name>Ni(2+)</name>
        <dbReference type="ChEBI" id="CHEBI:49786"/>
    </ligand>
</feature>
<evidence type="ECO:0000313" key="9">
    <source>
        <dbReference type="EMBL" id="ACM93263.1"/>
    </source>
</evidence>